<feature type="signal peptide" evidence="1">
    <location>
        <begin position="1"/>
        <end position="19"/>
    </location>
</feature>
<dbReference type="PROSITE" id="PS51257">
    <property type="entry name" value="PROKAR_LIPOPROTEIN"/>
    <property type="match status" value="1"/>
</dbReference>
<reference evidence="2" key="1">
    <citation type="submission" date="2023-05" db="EMBL/GenBank/DDBJ databases">
        <authorList>
            <person name="Zhang X."/>
        </authorList>
    </citation>
    <scope>NUCLEOTIDE SEQUENCE</scope>
    <source>
        <strain evidence="2">BD1B2-1</strain>
    </source>
</reference>
<evidence type="ECO:0000313" key="3">
    <source>
        <dbReference type="Proteomes" id="UP001232063"/>
    </source>
</evidence>
<keyword evidence="2" id="KW-0121">Carboxypeptidase</keyword>
<dbReference type="AlphaFoldDB" id="A0AAE3R6X6"/>
<feature type="chain" id="PRO_5042024112" evidence="1">
    <location>
        <begin position="20"/>
        <end position="255"/>
    </location>
</feature>
<dbReference type="InterPro" id="IPR008969">
    <property type="entry name" value="CarboxyPept-like_regulatory"/>
</dbReference>
<name>A0AAE3R6X6_9BACT</name>
<organism evidence="2 3">
    <name type="scientific">Xanthocytophaga agilis</name>
    <dbReference type="NCBI Taxonomy" id="3048010"/>
    <lineage>
        <taxon>Bacteria</taxon>
        <taxon>Pseudomonadati</taxon>
        <taxon>Bacteroidota</taxon>
        <taxon>Cytophagia</taxon>
        <taxon>Cytophagales</taxon>
        <taxon>Rhodocytophagaceae</taxon>
        <taxon>Xanthocytophaga</taxon>
    </lineage>
</organism>
<keyword evidence="1" id="KW-0732">Signal</keyword>
<dbReference type="SUPFAM" id="SSF49464">
    <property type="entry name" value="Carboxypeptidase regulatory domain-like"/>
    <property type="match status" value="1"/>
</dbReference>
<sequence>MKTSYFLVAGMMASLLVLTGCPGTDDNHSDPITEENGYAKGKITDTKGAPLAGVEVVIDNTYLYDSNLLTTTGQDGTYNVKLPNVASTYIAYATLKKTYNGKQFEMELHPENTDAFTQEGGVRNFQWRLTGEKPSGLGYYGGMIQIEKDINSSIYDSENVEFTLTPAGPLIDGSTGQTLKLKPGLPHSDNYSKLVDVPMGRYTVTAVHKSASGDKPLKLRDRSIYNSQFTSSMQLDFQPESMYCSNCSNIEYTEL</sequence>
<keyword evidence="2" id="KW-0645">Protease</keyword>
<dbReference type="Gene3D" id="2.60.40.1120">
    <property type="entry name" value="Carboxypeptidase-like, regulatory domain"/>
    <property type="match status" value="1"/>
</dbReference>
<comment type="caution">
    <text evidence="2">The sequence shown here is derived from an EMBL/GenBank/DDBJ whole genome shotgun (WGS) entry which is preliminary data.</text>
</comment>
<proteinExistence type="predicted"/>
<accession>A0AAE3R6X6</accession>
<dbReference type="GO" id="GO:0004180">
    <property type="term" value="F:carboxypeptidase activity"/>
    <property type="evidence" value="ECO:0007669"/>
    <property type="project" value="UniProtKB-KW"/>
</dbReference>
<protein>
    <submittedName>
        <fullName evidence="2">Carboxypeptidase-like regulatory domain-containing protein</fullName>
    </submittedName>
</protein>
<dbReference type="RefSeq" id="WP_314516531.1">
    <property type="nucleotide sequence ID" value="NZ_JASJOU010000013.1"/>
</dbReference>
<evidence type="ECO:0000313" key="2">
    <source>
        <dbReference type="EMBL" id="MDJ1504854.1"/>
    </source>
</evidence>
<keyword evidence="2" id="KW-0378">Hydrolase</keyword>
<evidence type="ECO:0000256" key="1">
    <source>
        <dbReference type="SAM" id="SignalP"/>
    </source>
</evidence>
<keyword evidence="3" id="KW-1185">Reference proteome</keyword>
<gene>
    <name evidence="2" type="ORF">QNI22_29595</name>
</gene>
<dbReference type="Proteomes" id="UP001232063">
    <property type="component" value="Unassembled WGS sequence"/>
</dbReference>
<dbReference type="EMBL" id="JASJOU010000013">
    <property type="protein sequence ID" value="MDJ1504854.1"/>
    <property type="molecule type" value="Genomic_DNA"/>
</dbReference>